<feature type="transmembrane region" description="Helical" evidence="6">
    <location>
        <begin position="255"/>
        <end position="273"/>
    </location>
</feature>
<name>A0A8J6IZG7_9FIRM</name>
<keyword evidence="2" id="KW-1003">Cell membrane</keyword>
<sequence length="371" mass="39846">MRFHVVKRDGCPLWKKLGLYVLAVLAALILGGVVLLALGVDPLAYYSRMFTMGMVGNKIAYKTFENYLKVFVPLALTSVALSLAFKMRFWNIGGEGQFILGAVAAATVAFKLGPVLPSAATLLLMCLAGMLAAGVYGAIVAVLKVKFGTNETLMTLMLNYVALYFVTFLGETQADWNFYLDKSSARPMFATFSQYAAFPRIPLGKFGLNVCVIFTFVIGILVFVYLKYTKHGYEIAVVGDSVGTARYAGMKVDRIVLRTVFLSACLIGLAAAFKVGTAGVLATSITDDVGWTGIIVAWLSQMNTAVIFVVSALIGMLRYGSTVAAATFARVDSSFANMLQGAILFLVLAADFCTRFKVVPVKKGGNDNGNG</sequence>
<dbReference type="EMBL" id="JACOPN010000005">
    <property type="protein sequence ID" value="MBC5717343.1"/>
    <property type="molecule type" value="Genomic_DNA"/>
</dbReference>
<proteinExistence type="predicted"/>
<accession>A0A8J6IZG7</accession>
<feature type="transmembrane region" description="Helical" evidence="6">
    <location>
        <begin position="335"/>
        <end position="353"/>
    </location>
</feature>
<dbReference type="PANTHER" id="PTHR47089:SF1">
    <property type="entry name" value="GUANOSINE ABC TRANSPORTER PERMEASE PROTEIN NUPP"/>
    <property type="match status" value="1"/>
</dbReference>
<protein>
    <submittedName>
        <fullName evidence="7">ABC transporter permease</fullName>
    </submittedName>
</protein>
<keyword evidence="4 6" id="KW-1133">Transmembrane helix</keyword>
<keyword evidence="3 6" id="KW-0812">Transmembrane</keyword>
<feature type="transmembrane region" description="Helical" evidence="6">
    <location>
        <begin position="122"/>
        <end position="145"/>
    </location>
</feature>
<evidence type="ECO:0000256" key="2">
    <source>
        <dbReference type="ARBA" id="ARBA00022475"/>
    </source>
</evidence>
<evidence type="ECO:0000256" key="6">
    <source>
        <dbReference type="SAM" id="Phobius"/>
    </source>
</evidence>
<reference evidence="7" key="1">
    <citation type="submission" date="2020-08" db="EMBL/GenBank/DDBJ databases">
        <title>Genome public.</title>
        <authorList>
            <person name="Liu C."/>
            <person name="Sun Q."/>
        </authorList>
    </citation>
    <scope>NUCLEOTIDE SEQUENCE</scope>
    <source>
        <strain evidence="7">BX5</strain>
    </source>
</reference>
<feature type="transmembrane region" description="Helical" evidence="6">
    <location>
        <begin position="97"/>
        <end position="116"/>
    </location>
</feature>
<comment type="caution">
    <text evidence="7">The sequence shown here is derived from an EMBL/GenBank/DDBJ whole genome shotgun (WGS) entry which is preliminary data.</text>
</comment>
<evidence type="ECO:0000256" key="1">
    <source>
        <dbReference type="ARBA" id="ARBA00004651"/>
    </source>
</evidence>
<feature type="transmembrane region" description="Helical" evidence="6">
    <location>
        <begin position="20"/>
        <end position="46"/>
    </location>
</feature>
<dbReference type="InterPro" id="IPR001851">
    <property type="entry name" value="ABC_transp_permease"/>
</dbReference>
<dbReference type="CDD" id="cd06580">
    <property type="entry name" value="TM_PBP1_transp_TpRbsC_like"/>
    <property type="match status" value="1"/>
</dbReference>
<evidence type="ECO:0000313" key="7">
    <source>
        <dbReference type="EMBL" id="MBC5717343.1"/>
    </source>
</evidence>
<gene>
    <name evidence="7" type="ORF">H8S55_08430</name>
</gene>
<keyword evidence="8" id="KW-1185">Reference proteome</keyword>
<dbReference type="AlphaFoldDB" id="A0A8J6IZG7"/>
<evidence type="ECO:0000313" key="8">
    <source>
        <dbReference type="Proteomes" id="UP000602260"/>
    </source>
</evidence>
<dbReference type="PANTHER" id="PTHR47089">
    <property type="entry name" value="ABC TRANSPORTER, PERMEASE PROTEIN"/>
    <property type="match status" value="1"/>
</dbReference>
<dbReference type="RefSeq" id="WP_186878617.1">
    <property type="nucleotide sequence ID" value="NZ_JACOPN010000005.1"/>
</dbReference>
<dbReference type="Proteomes" id="UP000602260">
    <property type="component" value="Unassembled WGS sequence"/>
</dbReference>
<dbReference type="GO" id="GO:0022857">
    <property type="term" value="F:transmembrane transporter activity"/>
    <property type="evidence" value="ECO:0007669"/>
    <property type="project" value="InterPro"/>
</dbReference>
<organism evidence="7 8">
    <name type="scientific">Flintibacter faecis</name>
    <dbReference type="NCBI Taxonomy" id="2763047"/>
    <lineage>
        <taxon>Bacteria</taxon>
        <taxon>Bacillati</taxon>
        <taxon>Bacillota</taxon>
        <taxon>Clostridia</taxon>
        <taxon>Eubacteriales</taxon>
        <taxon>Flintibacter</taxon>
    </lineage>
</organism>
<feature type="transmembrane region" description="Helical" evidence="6">
    <location>
        <begin position="152"/>
        <end position="170"/>
    </location>
</feature>
<dbReference type="GO" id="GO:0005886">
    <property type="term" value="C:plasma membrane"/>
    <property type="evidence" value="ECO:0007669"/>
    <property type="project" value="UniProtKB-SubCell"/>
</dbReference>
<evidence type="ECO:0000256" key="3">
    <source>
        <dbReference type="ARBA" id="ARBA00022692"/>
    </source>
</evidence>
<keyword evidence="5 6" id="KW-0472">Membrane</keyword>
<feature type="transmembrane region" description="Helical" evidence="6">
    <location>
        <begin position="206"/>
        <end position="226"/>
    </location>
</feature>
<evidence type="ECO:0000256" key="4">
    <source>
        <dbReference type="ARBA" id="ARBA00022989"/>
    </source>
</evidence>
<comment type="subcellular location">
    <subcellularLocation>
        <location evidence="1">Cell membrane</location>
        <topology evidence="1">Multi-pass membrane protein</topology>
    </subcellularLocation>
</comment>
<dbReference type="Pfam" id="PF02653">
    <property type="entry name" value="BPD_transp_2"/>
    <property type="match status" value="1"/>
</dbReference>
<feature type="transmembrane region" description="Helical" evidence="6">
    <location>
        <begin position="66"/>
        <end position="85"/>
    </location>
</feature>
<evidence type="ECO:0000256" key="5">
    <source>
        <dbReference type="ARBA" id="ARBA00023136"/>
    </source>
</evidence>